<protein>
    <submittedName>
        <fullName evidence="2">DHH family phosphoesterase</fullName>
    </submittedName>
</protein>
<dbReference type="AlphaFoldDB" id="A0A7C3SLX0"/>
<accession>A0A7C3SLX0</accession>
<dbReference type="InterPro" id="IPR003156">
    <property type="entry name" value="DHHA1_dom"/>
</dbReference>
<organism evidence="2">
    <name type="scientific">Thermofilum pendens</name>
    <dbReference type="NCBI Taxonomy" id="2269"/>
    <lineage>
        <taxon>Archaea</taxon>
        <taxon>Thermoproteota</taxon>
        <taxon>Thermoprotei</taxon>
        <taxon>Thermofilales</taxon>
        <taxon>Thermofilaceae</taxon>
        <taxon>Thermofilum</taxon>
    </lineage>
</organism>
<dbReference type="Pfam" id="PF02272">
    <property type="entry name" value="DHHA1"/>
    <property type="match status" value="1"/>
</dbReference>
<dbReference type="Gene3D" id="3.10.310.30">
    <property type="match status" value="1"/>
</dbReference>
<evidence type="ECO:0000259" key="1">
    <source>
        <dbReference type="Pfam" id="PF02272"/>
    </source>
</evidence>
<comment type="caution">
    <text evidence="2">The sequence shown here is derived from an EMBL/GenBank/DDBJ whole genome shotgun (WGS) entry which is preliminary data.</text>
</comment>
<dbReference type="EMBL" id="DTIB01000104">
    <property type="protein sequence ID" value="HGB25634.1"/>
    <property type="molecule type" value="Genomic_DNA"/>
</dbReference>
<dbReference type="GO" id="GO:0003676">
    <property type="term" value="F:nucleic acid binding"/>
    <property type="evidence" value="ECO:0007669"/>
    <property type="project" value="InterPro"/>
</dbReference>
<dbReference type="SUPFAM" id="SSF64182">
    <property type="entry name" value="DHH phosphoesterases"/>
    <property type="match status" value="1"/>
</dbReference>
<proteinExistence type="predicted"/>
<gene>
    <name evidence="2" type="ORF">ENV88_06400</name>
</gene>
<reference evidence="2" key="1">
    <citation type="journal article" date="2020" name="mSystems">
        <title>Genome- and Community-Level Interaction Insights into Carbon Utilization and Element Cycling Functions of Hydrothermarchaeota in Hydrothermal Sediment.</title>
        <authorList>
            <person name="Zhou Z."/>
            <person name="Liu Y."/>
            <person name="Xu W."/>
            <person name="Pan J."/>
            <person name="Luo Z.H."/>
            <person name="Li M."/>
        </authorList>
    </citation>
    <scope>NUCLEOTIDE SEQUENCE [LARGE SCALE GENOMIC DNA]</scope>
    <source>
        <strain evidence="2">SpSt-8</strain>
    </source>
</reference>
<dbReference type="InterPro" id="IPR038763">
    <property type="entry name" value="DHH_sf"/>
</dbReference>
<name>A0A7C3SLX0_THEPE</name>
<sequence length="129" mass="13888">MRSEEAARIFEDLLRKARSGVVLETEYLRVIDLRPARVRGFAGKLLSRQVAETGKVVAVVFRLGSHSAVISARAPPGWSVNLERLFEELAAKYGGSGGGHARAASLRVPLAYADRVIDELSAALSSANL</sequence>
<evidence type="ECO:0000313" key="2">
    <source>
        <dbReference type="EMBL" id="HGB25634.1"/>
    </source>
</evidence>
<feature type="domain" description="DHHA1" evidence="1">
    <location>
        <begin position="32"/>
        <end position="124"/>
    </location>
</feature>